<evidence type="ECO:0000256" key="7">
    <source>
        <dbReference type="ARBA" id="ARBA00022692"/>
    </source>
</evidence>
<dbReference type="Pfam" id="PF00499">
    <property type="entry name" value="Oxidored_q3"/>
    <property type="match status" value="1"/>
</dbReference>
<dbReference type="GO" id="GO:0031966">
    <property type="term" value="C:mitochondrial membrane"/>
    <property type="evidence" value="ECO:0007669"/>
    <property type="project" value="UniProtKB-SubCell"/>
</dbReference>
<comment type="function">
    <text evidence="15">Core subunit of the mitochondrial membrane respiratory chain NADH dehydrogenase (Complex I) which catalyzes electron transfer from NADH through the respiratory chain, using ubiquinone as an electron acceptor. Essential for the catalytic activity and assembly of complex I.</text>
</comment>
<evidence type="ECO:0000256" key="10">
    <source>
        <dbReference type="ARBA" id="ARBA00022989"/>
    </source>
</evidence>
<sequence length="163" mass="18617">MLSIIMISLSLSIITTFMLHPLSLGMILLIQTIIVSQITGMMSTNFWYSYILILVMVGGMLILFMYMTNTASNEKFKFSNTIMTFVALSMAAAILIYIFYTPMNNINNNSSNLMINQGISQQMSKFLYFPMSWVLVFTMIYLFITLILAVKLCKSNQSTMRQI</sequence>
<gene>
    <name evidence="16" type="primary">nad6</name>
</gene>
<evidence type="ECO:0000256" key="6">
    <source>
        <dbReference type="ARBA" id="ARBA00022660"/>
    </source>
</evidence>
<feature type="transmembrane region" description="Helical" evidence="15">
    <location>
        <begin position="78"/>
        <end position="100"/>
    </location>
</feature>
<evidence type="ECO:0000256" key="12">
    <source>
        <dbReference type="ARBA" id="ARBA00023128"/>
    </source>
</evidence>
<evidence type="ECO:0000256" key="5">
    <source>
        <dbReference type="ARBA" id="ARBA00022448"/>
    </source>
</evidence>
<protein>
    <recommendedName>
        <fullName evidence="4 15">NADH-ubiquinone oxidoreductase chain 6</fullName>
        <ecNumber evidence="3 15">7.1.1.2</ecNumber>
    </recommendedName>
</protein>
<keyword evidence="9 15" id="KW-0249">Electron transport</keyword>
<keyword evidence="12 15" id="KW-0496">Mitochondrion</keyword>
<dbReference type="PANTHER" id="PTHR11435:SF1">
    <property type="entry name" value="NADH-UBIQUINONE OXIDOREDUCTASE CHAIN 6"/>
    <property type="match status" value="1"/>
</dbReference>
<dbReference type="EMBL" id="MG193483">
    <property type="protein sequence ID" value="AXS66228.1"/>
    <property type="molecule type" value="Genomic_DNA"/>
</dbReference>
<dbReference type="EC" id="7.1.1.2" evidence="3 15"/>
<comment type="catalytic activity">
    <reaction evidence="14 15">
        <text>a ubiquinone + NADH + 5 H(+)(in) = a ubiquinol + NAD(+) + 4 H(+)(out)</text>
        <dbReference type="Rhea" id="RHEA:29091"/>
        <dbReference type="Rhea" id="RHEA-COMP:9565"/>
        <dbReference type="Rhea" id="RHEA-COMP:9566"/>
        <dbReference type="ChEBI" id="CHEBI:15378"/>
        <dbReference type="ChEBI" id="CHEBI:16389"/>
        <dbReference type="ChEBI" id="CHEBI:17976"/>
        <dbReference type="ChEBI" id="CHEBI:57540"/>
        <dbReference type="ChEBI" id="CHEBI:57945"/>
        <dbReference type="EC" id="7.1.1.2"/>
    </reaction>
</comment>
<keyword evidence="11 15" id="KW-0520">NAD</keyword>
<evidence type="ECO:0000256" key="8">
    <source>
        <dbReference type="ARBA" id="ARBA00022967"/>
    </source>
</evidence>
<keyword evidence="7 15" id="KW-0812">Transmembrane</keyword>
<evidence type="ECO:0000256" key="4">
    <source>
        <dbReference type="ARBA" id="ARBA00021095"/>
    </source>
</evidence>
<feature type="transmembrane region" description="Helical" evidence="15">
    <location>
        <begin position="7"/>
        <end position="34"/>
    </location>
</feature>
<dbReference type="InterPro" id="IPR001457">
    <property type="entry name" value="NADH_UbQ/plastoQ_OxRdtase_su6"/>
</dbReference>
<evidence type="ECO:0000256" key="1">
    <source>
        <dbReference type="ARBA" id="ARBA00004225"/>
    </source>
</evidence>
<keyword evidence="5 15" id="KW-0813">Transport</keyword>
<dbReference type="PANTHER" id="PTHR11435">
    <property type="entry name" value="NADH UBIQUINONE OXIDOREDUCTASE SUBUNIT ND6"/>
    <property type="match status" value="1"/>
</dbReference>
<evidence type="ECO:0000313" key="16">
    <source>
        <dbReference type="EMBL" id="AXS66228.1"/>
    </source>
</evidence>
<dbReference type="InterPro" id="IPR050269">
    <property type="entry name" value="ComplexI_Subunit6"/>
</dbReference>
<evidence type="ECO:0000256" key="11">
    <source>
        <dbReference type="ARBA" id="ARBA00023027"/>
    </source>
</evidence>
<organism evidence="16">
    <name type="scientific">Tenebrionoidea sp. 4 KM-2017</name>
    <dbReference type="NCBI Taxonomy" id="2219482"/>
    <lineage>
        <taxon>Eukaryota</taxon>
        <taxon>Metazoa</taxon>
        <taxon>Ecdysozoa</taxon>
        <taxon>Arthropoda</taxon>
        <taxon>Hexapoda</taxon>
        <taxon>Insecta</taxon>
        <taxon>Pterygota</taxon>
        <taxon>Neoptera</taxon>
        <taxon>Endopterygota</taxon>
        <taxon>Coleoptera</taxon>
        <taxon>Polyphaga</taxon>
        <taxon>Cucujiformia</taxon>
    </lineage>
</organism>
<feature type="transmembrane region" description="Helical" evidence="15">
    <location>
        <begin position="133"/>
        <end position="153"/>
    </location>
</feature>
<geneLocation type="mitochondrion" evidence="16"/>
<name>A0A346RJI1_9CUCU</name>
<comment type="subcellular location">
    <subcellularLocation>
        <location evidence="1 15">Mitochondrion membrane</location>
        <topology evidence="1 15">Multi-pass membrane protein</topology>
    </subcellularLocation>
</comment>
<comment type="similarity">
    <text evidence="2 15">Belongs to the complex I subunit 6 family.</text>
</comment>
<evidence type="ECO:0000256" key="13">
    <source>
        <dbReference type="ARBA" id="ARBA00023136"/>
    </source>
</evidence>
<keyword evidence="8 15" id="KW-1278">Translocase</keyword>
<keyword evidence="6 15" id="KW-0679">Respiratory chain</keyword>
<evidence type="ECO:0000256" key="2">
    <source>
        <dbReference type="ARBA" id="ARBA00005698"/>
    </source>
</evidence>
<reference evidence="16" key="1">
    <citation type="journal article" date="2018" name="J. ISSAAS">
        <title>The contribution of mitochondrial metagenomics to large-scale data mining and phylogenetic analysis of Coleoptera.</title>
        <authorList>
            <person name="Miller K."/>
            <person name="Linard B."/>
            <person name="Motyka M."/>
            <person name="Bocek M."/>
            <person name="Vogler A.P."/>
        </authorList>
    </citation>
    <scope>NUCLEOTIDE SEQUENCE</scope>
</reference>
<evidence type="ECO:0000256" key="3">
    <source>
        <dbReference type="ARBA" id="ARBA00012944"/>
    </source>
</evidence>
<evidence type="ECO:0000256" key="14">
    <source>
        <dbReference type="ARBA" id="ARBA00049551"/>
    </source>
</evidence>
<keyword evidence="10 15" id="KW-1133">Transmembrane helix</keyword>
<evidence type="ECO:0000256" key="9">
    <source>
        <dbReference type="ARBA" id="ARBA00022982"/>
    </source>
</evidence>
<evidence type="ECO:0000256" key="15">
    <source>
        <dbReference type="RuleBase" id="RU004430"/>
    </source>
</evidence>
<accession>A0A346RJI1</accession>
<dbReference type="GO" id="GO:0008137">
    <property type="term" value="F:NADH dehydrogenase (ubiquinone) activity"/>
    <property type="evidence" value="ECO:0007669"/>
    <property type="project" value="UniProtKB-UniRule"/>
</dbReference>
<keyword evidence="15" id="KW-0830">Ubiquinone</keyword>
<dbReference type="AlphaFoldDB" id="A0A346RJI1"/>
<feature type="transmembrane region" description="Helical" evidence="15">
    <location>
        <begin position="46"/>
        <end position="66"/>
    </location>
</feature>
<keyword evidence="13 15" id="KW-0472">Membrane</keyword>
<proteinExistence type="inferred from homology"/>